<protein>
    <recommendedName>
        <fullName evidence="5">Sushi domain-containing protein</fullName>
    </recommendedName>
</protein>
<evidence type="ECO:0000256" key="1">
    <source>
        <dbReference type="ARBA" id="ARBA00023157"/>
    </source>
</evidence>
<feature type="compositionally biased region" description="Basic and acidic residues" evidence="2">
    <location>
        <begin position="433"/>
        <end position="455"/>
    </location>
</feature>
<dbReference type="SMART" id="SM00032">
    <property type="entry name" value="CCP"/>
    <property type="match status" value="2"/>
</dbReference>
<keyword evidence="3" id="KW-0812">Transmembrane</keyword>
<dbReference type="InterPro" id="IPR000436">
    <property type="entry name" value="Sushi_SCR_CCP_dom"/>
</dbReference>
<evidence type="ECO:0000256" key="4">
    <source>
        <dbReference type="SAM" id="SignalP"/>
    </source>
</evidence>
<keyword evidence="3" id="KW-0472">Membrane</keyword>
<gene>
    <name evidence="6" type="ORF">SNE40_016264</name>
</gene>
<accession>A0AAN8PN75</accession>
<evidence type="ECO:0000313" key="7">
    <source>
        <dbReference type="Proteomes" id="UP001347796"/>
    </source>
</evidence>
<dbReference type="EMBL" id="JAZGQO010000011">
    <property type="protein sequence ID" value="KAK6172650.1"/>
    <property type="molecule type" value="Genomic_DNA"/>
</dbReference>
<keyword evidence="7" id="KW-1185">Reference proteome</keyword>
<evidence type="ECO:0000313" key="6">
    <source>
        <dbReference type="EMBL" id="KAK6172650.1"/>
    </source>
</evidence>
<evidence type="ECO:0000256" key="2">
    <source>
        <dbReference type="SAM" id="MobiDB-lite"/>
    </source>
</evidence>
<dbReference type="Gene3D" id="2.10.70.10">
    <property type="entry name" value="Complement Module, domain 1"/>
    <property type="match status" value="1"/>
</dbReference>
<organism evidence="6 7">
    <name type="scientific">Patella caerulea</name>
    <name type="common">Rayed Mediterranean limpet</name>
    <dbReference type="NCBI Taxonomy" id="87958"/>
    <lineage>
        <taxon>Eukaryota</taxon>
        <taxon>Metazoa</taxon>
        <taxon>Spiralia</taxon>
        <taxon>Lophotrochozoa</taxon>
        <taxon>Mollusca</taxon>
        <taxon>Gastropoda</taxon>
        <taxon>Patellogastropoda</taxon>
        <taxon>Patelloidea</taxon>
        <taxon>Patellidae</taxon>
        <taxon>Patella</taxon>
    </lineage>
</organism>
<name>A0AAN8PN75_PATCE</name>
<feature type="compositionally biased region" description="Polar residues" evidence="2">
    <location>
        <begin position="352"/>
        <end position="365"/>
    </location>
</feature>
<dbReference type="Proteomes" id="UP001347796">
    <property type="component" value="Unassembled WGS sequence"/>
</dbReference>
<feature type="transmembrane region" description="Helical" evidence="3">
    <location>
        <begin position="253"/>
        <end position="277"/>
    </location>
</feature>
<feature type="compositionally biased region" description="Basic and acidic residues" evidence="2">
    <location>
        <begin position="391"/>
        <end position="412"/>
    </location>
</feature>
<dbReference type="CDD" id="cd00033">
    <property type="entry name" value="CCP"/>
    <property type="match status" value="1"/>
</dbReference>
<feature type="region of interest" description="Disordered" evidence="2">
    <location>
        <begin position="303"/>
        <end position="533"/>
    </location>
</feature>
<feature type="compositionally biased region" description="Basic and acidic residues" evidence="2">
    <location>
        <begin position="472"/>
        <end position="481"/>
    </location>
</feature>
<feature type="compositionally biased region" description="Polar residues" evidence="2">
    <location>
        <begin position="515"/>
        <end position="533"/>
    </location>
</feature>
<keyword evidence="1" id="KW-1015">Disulfide bond</keyword>
<feature type="compositionally biased region" description="Polar residues" evidence="2">
    <location>
        <begin position="307"/>
        <end position="316"/>
    </location>
</feature>
<dbReference type="SUPFAM" id="SSF57535">
    <property type="entry name" value="Complement control module/SCR domain"/>
    <property type="match status" value="1"/>
</dbReference>
<feature type="signal peptide" evidence="4">
    <location>
        <begin position="1"/>
        <end position="25"/>
    </location>
</feature>
<proteinExistence type="predicted"/>
<dbReference type="InterPro" id="IPR035976">
    <property type="entry name" value="Sushi/SCR/CCP_sf"/>
</dbReference>
<keyword evidence="3" id="KW-1133">Transmembrane helix</keyword>
<dbReference type="AlphaFoldDB" id="A0AAN8PN75"/>
<feature type="compositionally biased region" description="Low complexity" evidence="2">
    <location>
        <begin position="498"/>
        <end position="510"/>
    </location>
</feature>
<reference evidence="6 7" key="1">
    <citation type="submission" date="2024-01" db="EMBL/GenBank/DDBJ databases">
        <title>The genome of the rayed Mediterranean limpet Patella caerulea (Linnaeus, 1758).</title>
        <authorList>
            <person name="Anh-Thu Weber A."/>
            <person name="Halstead-Nussloch G."/>
        </authorList>
    </citation>
    <scope>NUCLEOTIDE SEQUENCE [LARGE SCALE GENOMIC DNA]</scope>
    <source>
        <strain evidence="6">AATW-2023a</strain>
        <tissue evidence="6">Whole specimen</tissue>
    </source>
</reference>
<keyword evidence="4" id="KW-0732">Signal</keyword>
<comment type="caution">
    <text evidence="6">The sequence shown here is derived from an EMBL/GenBank/DDBJ whole genome shotgun (WGS) entry which is preliminary data.</text>
</comment>
<feature type="domain" description="Sushi" evidence="5">
    <location>
        <begin position="112"/>
        <end position="181"/>
    </location>
</feature>
<evidence type="ECO:0000259" key="5">
    <source>
        <dbReference type="SMART" id="SM00032"/>
    </source>
</evidence>
<feature type="chain" id="PRO_5042840333" description="Sushi domain-containing protein" evidence="4">
    <location>
        <begin position="26"/>
        <end position="602"/>
    </location>
</feature>
<sequence>MYRLFLHQCFPILLILINKFMVCCGELDVVKKHDGSKLYKSPTMFVYGNGYKKICSYCPRQYFSDVEYHSEECMEQYIQHNKSLNISGNNRTYHRICRQFRGEKDFMNDVDCTFPLDIQNGNVSLVHNYLGNNDYQVDSRRPVIGTVIEMVCNSGYTPVNDTIAVCQVEKSKPRWSQELACKRTGCFRDILEVTNGEVKCTNISNKELIANDTICSVKCYDGFEARISTTTCLEGEWSEKVNCSPKTDTSVNIVIVAVVSVMILIGIFVVIIIGICCNNYCKKRNKKDYVNVSVSLNAEDPVVQIPDGTTSENPGEQNPHGEASEVVADNGSCDSFPPSASPPTPPSISGFGMSQSDTSSKTDLSLISDPELNHIRSLPREGEEHEEDIDHDASSRRKKPIEHAEIVDETEVKQILPPQLWEQDENPSPGGKKPKEVELDEIKHQNEETIPKKIDEQDETFGGRKAVNGERILNRRQENGRQPEQGAPPTRDSGVEGSNDLLSSLLPSNPRRSDNFVTQNGEENPSTGFPETNNHCNHQFRMPSSEMTKLLKTNPEPLIPEENPCTGFPETNNHCNHQFRMPSSEMTKLLKTNPEPLIPAEL</sequence>
<feature type="domain" description="Sushi" evidence="5">
    <location>
        <begin position="186"/>
        <end position="243"/>
    </location>
</feature>
<feature type="compositionally biased region" description="Basic and acidic residues" evidence="2">
    <location>
        <begin position="371"/>
        <end position="383"/>
    </location>
</feature>
<evidence type="ECO:0000256" key="3">
    <source>
        <dbReference type="SAM" id="Phobius"/>
    </source>
</evidence>